<dbReference type="AlphaFoldDB" id="A0A1V3IC14"/>
<feature type="transmembrane region" description="Helical" evidence="1">
    <location>
        <begin position="37"/>
        <end position="57"/>
    </location>
</feature>
<name>A0A1V3IC14_9PAST</name>
<organism evidence="2 3">
    <name type="scientific">Rodentibacter heidelbergensis</name>
    <dbReference type="NCBI Taxonomy" id="1908258"/>
    <lineage>
        <taxon>Bacteria</taxon>
        <taxon>Pseudomonadati</taxon>
        <taxon>Pseudomonadota</taxon>
        <taxon>Gammaproteobacteria</taxon>
        <taxon>Pasteurellales</taxon>
        <taxon>Pasteurellaceae</taxon>
        <taxon>Rodentibacter</taxon>
    </lineage>
</organism>
<protein>
    <recommendedName>
        <fullName evidence="4">UDP-diphosphatase</fullName>
    </recommendedName>
</protein>
<dbReference type="Proteomes" id="UP000189437">
    <property type="component" value="Unassembled WGS sequence"/>
</dbReference>
<evidence type="ECO:0008006" key="4">
    <source>
        <dbReference type="Google" id="ProtNLM"/>
    </source>
</evidence>
<comment type="caution">
    <text evidence="2">The sequence shown here is derived from an EMBL/GenBank/DDBJ whole genome shotgun (WGS) entry which is preliminary data.</text>
</comment>
<keyword evidence="1" id="KW-1133">Transmembrane helix</keyword>
<evidence type="ECO:0000313" key="2">
    <source>
        <dbReference type="EMBL" id="OOF37659.1"/>
    </source>
</evidence>
<evidence type="ECO:0000256" key="1">
    <source>
        <dbReference type="SAM" id="Phobius"/>
    </source>
</evidence>
<sequence>MKKDDVISIIQLSIYLIGMVYLLVLYRFNFDLSKVDIFIILKWYPASLFITVVFFYLKKSD</sequence>
<dbReference type="STRING" id="1908258.BKK48_01655"/>
<keyword evidence="1" id="KW-0812">Transmembrane</keyword>
<feature type="transmembrane region" description="Helical" evidence="1">
    <location>
        <begin position="6"/>
        <end position="25"/>
    </location>
</feature>
<keyword evidence="3" id="KW-1185">Reference proteome</keyword>
<dbReference type="EMBL" id="MLHH01000003">
    <property type="protein sequence ID" value="OOF37659.1"/>
    <property type="molecule type" value="Genomic_DNA"/>
</dbReference>
<reference evidence="2 3" key="1">
    <citation type="submission" date="2016-10" db="EMBL/GenBank/DDBJ databases">
        <title>Rodentibacter gen. nov. and new species.</title>
        <authorList>
            <person name="Christensen H."/>
        </authorList>
    </citation>
    <scope>NUCLEOTIDE SEQUENCE [LARGE SCALE GENOMIC DNA]</scope>
    <source>
        <strain evidence="2 3">Ac69</strain>
    </source>
</reference>
<keyword evidence="1" id="KW-0472">Membrane</keyword>
<gene>
    <name evidence="2" type="ORF">BKK48_01655</name>
</gene>
<accession>A0A1V3IC14</accession>
<evidence type="ECO:0000313" key="3">
    <source>
        <dbReference type="Proteomes" id="UP000189437"/>
    </source>
</evidence>
<proteinExistence type="predicted"/>